<protein>
    <submittedName>
        <fullName evidence="2">UPF0716 protein FxsA</fullName>
    </submittedName>
</protein>
<feature type="transmembrane region" description="Helical" evidence="1">
    <location>
        <begin position="29"/>
        <end position="47"/>
    </location>
</feature>
<accession>A0A2T0LFN9</accession>
<dbReference type="InterPro" id="IPR007313">
    <property type="entry name" value="FxsA"/>
</dbReference>
<dbReference type="Pfam" id="PF04186">
    <property type="entry name" value="FxsA"/>
    <property type="match status" value="1"/>
</dbReference>
<dbReference type="RefSeq" id="WP_106344914.1">
    <property type="nucleotide sequence ID" value="NZ_PVNE01000009.1"/>
</dbReference>
<dbReference type="NCBIfam" id="NF008528">
    <property type="entry name" value="PRK11463.1-2"/>
    <property type="match status" value="1"/>
</dbReference>
<dbReference type="PANTHER" id="PTHR35335:SF1">
    <property type="entry name" value="UPF0716 PROTEIN FXSA"/>
    <property type="match status" value="1"/>
</dbReference>
<keyword evidence="1" id="KW-1133">Transmembrane helix</keyword>
<keyword evidence="3" id="KW-1185">Reference proteome</keyword>
<dbReference type="AlphaFoldDB" id="A0A2T0LFN9"/>
<dbReference type="OrthoDB" id="9792788at2"/>
<reference evidence="2 3" key="1">
    <citation type="submission" date="2018-03" db="EMBL/GenBank/DDBJ databases">
        <title>Genomic Encyclopedia of Archaeal and Bacterial Type Strains, Phase II (KMG-II): from individual species to whole genera.</title>
        <authorList>
            <person name="Goeker M."/>
        </authorList>
    </citation>
    <scope>NUCLEOTIDE SEQUENCE [LARGE SCALE GENOMIC DNA]</scope>
    <source>
        <strain evidence="2 3">DSM 44946</strain>
    </source>
</reference>
<proteinExistence type="predicted"/>
<sequence>MFRIFILLLILIPLLEIWGLAQMGKWIGALPTVLAVIVTSVIGVVLAHRQGLEVYRLTILQLNRGELPSDTLLDGLLILVGGLLLMAPGFFTDAVGFLLLIPYIRGIVRLLVKRWFEKMAREGRVIRITRRW</sequence>
<gene>
    <name evidence="2" type="ORF">CLV97_10991</name>
</gene>
<keyword evidence="1" id="KW-0812">Transmembrane</keyword>
<dbReference type="GO" id="GO:0016020">
    <property type="term" value="C:membrane"/>
    <property type="evidence" value="ECO:0007669"/>
    <property type="project" value="InterPro"/>
</dbReference>
<organism evidence="2 3">
    <name type="scientific">Planifilum fimeticola</name>
    <dbReference type="NCBI Taxonomy" id="201975"/>
    <lineage>
        <taxon>Bacteria</taxon>
        <taxon>Bacillati</taxon>
        <taxon>Bacillota</taxon>
        <taxon>Bacilli</taxon>
        <taxon>Bacillales</taxon>
        <taxon>Thermoactinomycetaceae</taxon>
        <taxon>Planifilum</taxon>
    </lineage>
</organism>
<keyword evidence="1" id="KW-0472">Membrane</keyword>
<name>A0A2T0LFN9_9BACL</name>
<evidence type="ECO:0000313" key="2">
    <source>
        <dbReference type="EMBL" id="PRX41040.1"/>
    </source>
</evidence>
<evidence type="ECO:0000256" key="1">
    <source>
        <dbReference type="SAM" id="Phobius"/>
    </source>
</evidence>
<dbReference type="PANTHER" id="PTHR35335">
    <property type="entry name" value="UPF0716 PROTEIN FXSA"/>
    <property type="match status" value="1"/>
</dbReference>
<comment type="caution">
    <text evidence="2">The sequence shown here is derived from an EMBL/GenBank/DDBJ whole genome shotgun (WGS) entry which is preliminary data.</text>
</comment>
<evidence type="ECO:0000313" key="3">
    <source>
        <dbReference type="Proteomes" id="UP000237797"/>
    </source>
</evidence>
<dbReference type="EMBL" id="PVNE01000009">
    <property type="protein sequence ID" value="PRX41040.1"/>
    <property type="molecule type" value="Genomic_DNA"/>
</dbReference>
<dbReference type="Proteomes" id="UP000237797">
    <property type="component" value="Unassembled WGS sequence"/>
</dbReference>